<accession>A0ACB9JMV6</accession>
<evidence type="ECO:0000313" key="1">
    <source>
        <dbReference type="EMBL" id="KAI3821669.1"/>
    </source>
</evidence>
<evidence type="ECO:0000313" key="2">
    <source>
        <dbReference type="Proteomes" id="UP001056120"/>
    </source>
</evidence>
<comment type="caution">
    <text evidence="1">The sequence shown here is derived from an EMBL/GenBank/DDBJ whole genome shotgun (WGS) entry which is preliminary data.</text>
</comment>
<dbReference type="EMBL" id="CM042020">
    <property type="protein sequence ID" value="KAI3821669.1"/>
    <property type="molecule type" value="Genomic_DNA"/>
</dbReference>
<sequence length="115" mass="12958">MLSSNPSLYDILPSLGHPKPLKQSELQQKAPETTPVIVGNRPYPRPSIHRLAGYAFDTNMDAYSPPSLVYYPETESEQEEDIGSPSPEHQTPTPPAARSMFDMRADWFRINGMRL</sequence>
<keyword evidence="2" id="KW-1185">Reference proteome</keyword>
<organism evidence="1 2">
    <name type="scientific">Smallanthus sonchifolius</name>
    <dbReference type="NCBI Taxonomy" id="185202"/>
    <lineage>
        <taxon>Eukaryota</taxon>
        <taxon>Viridiplantae</taxon>
        <taxon>Streptophyta</taxon>
        <taxon>Embryophyta</taxon>
        <taxon>Tracheophyta</taxon>
        <taxon>Spermatophyta</taxon>
        <taxon>Magnoliopsida</taxon>
        <taxon>eudicotyledons</taxon>
        <taxon>Gunneridae</taxon>
        <taxon>Pentapetalae</taxon>
        <taxon>asterids</taxon>
        <taxon>campanulids</taxon>
        <taxon>Asterales</taxon>
        <taxon>Asteraceae</taxon>
        <taxon>Asteroideae</taxon>
        <taxon>Heliantheae alliance</taxon>
        <taxon>Millerieae</taxon>
        <taxon>Smallanthus</taxon>
    </lineage>
</organism>
<gene>
    <name evidence="1" type="ORF">L1987_09238</name>
</gene>
<protein>
    <submittedName>
        <fullName evidence="1">Uncharacterized protein</fullName>
    </submittedName>
</protein>
<name>A0ACB9JMV6_9ASTR</name>
<dbReference type="Proteomes" id="UP001056120">
    <property type="component" value="Linkage Group LG03"/>
</dbReference>
<proteinExistence type="predicted"/>
<reference evidence="2" key="1">
    <citation type="journal article" date="2022" name="Mol. Ecol. Resour.">
        <title>The genomes of chicory, endive, great burdock and yacon provide insights into Asteraceae palaeo-polyploidization history and plant inulin production.</title>
        <authorList>
            <person name="Fan W."/>
            <person name="Wang S."/>
            <person name="Wang H."/>
            <person name="Wang A."/>
            <person name="Jiang F."/>
            <person name="Liu H."/>
            <person name="Zhao H."/>
            <person name="Xu D."/>
            <person name="Zhang Y."/>
        </authorList>
    </citation>
    <scope>NUCLEOTIDE SEQUENCE [LARGE SCALE GENOMIC DNA]</scope>
    <source>
        <strain evidence="2">cv. Yunnan</strain>
    </source>
</reference>
<reference evidence="1 2" key="2">
    <citation type="journal article" date="2022" name="Mol. Ecol. Resour.">
        <title>The genomes of chicory, endive, great burdock and yacon provide insights into Asteraceae paleo-polyploidization history and plant inulin production.</title>
        <authorList>
            <person name="Fan W."/>
            <person name="Wang S."/>
            <person name="Wang H."/>
            <person name="Wang A."/>
            <person name="Jiang F."/>
            <person name="Liu H."/>
            <person name="Zhao H."/>
            <person name="Xu D."/>
            <person name="Zhang Y."/>
        </authorList>
    </citation>
    <scope>NUCLEOTIDE SEQUENCE [LARGE SCALE GENOMIC DNA]</scope>
    <source>
        <strain evidence="2">cv. Yunnan</strain>
        <tissue evidence="1">Leaves</tissue>
    </source>
</reference>